<protein>
    <submittedName>
        <fullName evidence="7">Uncharacterized protein</fullName>
    </submittedName>
</protein>
<comment type="caution">
    <text evidence="7">The sequence shown here is derived from an EMBL/GenBank/DDBJ whole genome shotgun (WGS) entry which is preliminary data.</text>
</comment>
<keyword evidence="4 6" id="KW-0472">Membrane</keyword>
<evidence type="ECO:0000256" key="5">
    <source>
        <dbReference type="SAM" id="MobiDB-lite"/>
    </source>
</evidence>
<evidence type="ECO:0000313" key="8">
    <source>
        <dbReference type="Proteomes" id="UP000748756"/>
    </source>
</evidence>
<dbReference type="Pfam" id="PF04750">
    <property type="entry name" value="Far-17a_AIG1"/>
    <property type="match status" value="1"/>
</dbReference>
<feature type="region of interest" description="Disordered" evidence="5">
    <location>
        <begin position="122"/>
        <end position="179"/>
    </location>
</feature>
<dbReference type="GO" id="GO:0016020">
    <property type="term" value="C:membrane"/>
    <property type="evidence" value="ECO:0007669"/>
    <property type="project" value="InterPro"/>
</dbReference>
<dbReference type="PANTHER" id="PTHR12242:SF1">
    <property type="entry name" value="MYND-TYPE DOMAIN-CONTAINING PROTEIN"/>
    <property type="match status" value="1"/>
</dbReference>
<organism evidence="7 8">
    <name type="scientific">Linnemannia schmuckeri</name>
    <dbReference type="NCBI Taxonomy" id="64567"/>
    <lineage>
        <taxon>Eukaryota</taxon>
        <taxon>Fungi</taxon>
        <taxon>Fungi incertae sedis</taxon>
        <taxon>Mucoromycota</taxon>
        <taxon>Mortierellomycotina</taxon>
        <taxon>Mortierellomycetes</taxon>
        <taxon>Mortierellales</taxon>
        <taxon>Mortierellaceae</taxon>
        <taxon>Linnemannia</taxon>
    </lineage>
</organism>
<dbReference type="AlphaFoldDB" id="A0A9P5V9Q0"/>
<evidence type="ECO:0000313" key="7">
    <source>
        <dbReference type="EMBL" id="KAF9148679.1"/>
    </source>
</evidence>
<accession>A0A9P5V9Q0</accession>
<feature type="region of interest" description="Disordered" evidence="5">
    <location>
        <begin position="581"/>
        <end position="658"/>
    </location>
</feature>
<keyword evidence="8" id="KW-1185">Reference proteome</keyword>
<evidence type="ECO:0000256" key="1">
    <source>
        <dbReference type="ARBA" id="ARBA00004127"/>
    </source>
</evidence>
<feature type="compositionally biased region" description="Polar residues" evidence="5">
    <location>
        <begin position="583"/>
        <end position="596"/>
    </location>
</feature>
<evidence type="ECO:0000256" key="2">
    <source>
        <dbReference type="ARBA" id="ARBA00022692"/>
    </source>
</evidence>
<evidence type="ECO:0000256" key="4">
    <source>
        <dbReference type="ARBA" id="ARBA00023136"/>
    </source>
</evidence>
<sequence>MVLDSSIPTHHIYADTNTSSPASASTLTREHLQQHNQRQQLHHHRPAPVRPICTTLPRYNNNQQQQGHHDDSPTTATVNNNSDALATTVGIDLSEPETARTLFSLSGDGDPTFQYNKHTLREEYPGYPSHNPFDDPSSIDNGEDEAHRPIDPSSLTRQQRSEPDQQQQQKETWSNGRHPLTNRKWRSLYVRFFRLDNTPATHSSQIVHSTWLWTGALFLIRCMMFLYAASVLLADIILTERPRYEFCYLTQLSYLGLTSYLGTVSWHTLSEWRRERGLRATKTSSSYSSTGDDKEAGAVAVEDMMAARTTTIERQHWFLTDMNFFLYHTICTFHVIVPLLFWGYLSVQGEARTMAVEMSVNSLWRNYSFHGGDLILVLLEISINSMPFIPSHIVIVFFICLLYLAEAHLVHYVDGFWIYPFLDTSVGPIWAAMYLGVGFVIAVAFGAMYFLHRGRNWWFARRAAAKALAASGEAVVPEMVAVASSILTVYPGTHLHSTFSSATPLPSGTVLISTSTGTSGNYAHSSSNPSNNPVMTHTNTSTALFPTAAPPSTIVTTPAGFDPTHQSLAIPTQILIQNRRRSYSNCSNDSTTSTLVGSDENMSKDKEKNFEAAGDADRPISERTAMRLSMNGATQPQVDGNALQKVDEEDGYETEGDR</sequence>
<feature type="transmembrane region" description="Helical" evidence="6">
    <location>
        <begin position="324"/>
        <end position="345"/>
    </location>
</feature>
<feature type="transmembrane region" description="Helical" evidence="6">
    <location>
        <begin position="388"/>
        <end position="409"/>
    </location>
</feature>
<feature type="transmembrane region" description="Helical" evidence="6">
    <location>
        <begin position="211"/>
        <end position="234"/>
    </location>
</feature>
<comment type="subcellular location">
    <subcellularLocation>
        <location evidence="1">Endomembrane system</location>
        <topology evidence="1">Multi-pass membrane protein</topology>
    </subcellularLocation>
</comment>
<keyword evidence="2 6" id="KW-0812">Transmembrane</keyword>
<feature type="region of interest" description="Disordered" evidence="5">
    <location>
        <begin position="35"/>
        <end position="80"/>
    </location>
</feature>
<feature type="compositionally biased region" description="Acidic residues" evidence="5">
    <location>
        <begin position="647"/>
        <end position="658"/>
    </location>
</feature>
<dbReference type="EMBL" id="JAAAUQ010000627">
    <property type="protein sequence ID" value="KAF9148679.1"/>
    <property type="molecule type" value="Genomic_DNA"/>
</dbReference>
<feature type="transmembrane region" description="Helical" evidence="6">
    <location>
        <begin position="246"/>
        <end position="269"/>
    </location>
</feature>
<evidence type="ECO:0000256" key="6">
    <source>
        <dbReference type="SAM" id="Phobius"/>
    </source>
</evidence>
<dbReference type="InterPro" id="IPR006838">
    <property type="entry name" value="ADTRP_AIG1"/>
</dbReference>
<name>A0A9P5V9Q0_9FUNG</name>
<dbReference type="Proteomes" id="UP000748756">
    <property type="component" value="Unassembled WGS sequence"/>
</dbReference>
<feature type="compositionally biased region" description="Basic and acidic residues" evidence="5">
    <location>
        <begin position="601"/>
        <end position="625"/>
    </location>
</feature>
<dbReference type="OrthoDB" id="419711at2759"/>
<feature type="transmembrane region" description="Helical" evidence="6">
    <location>
        <begin position="429"/>
        <end position="451"/>
    </location>
</feature>
<feature type="region of interest" description="Disordered" evidence="5">
    <location>
        <begin position="1"/>
        <end position="23"/>
    </location>
</feature>
<keyword evidence="3 6" id="KW-1133">Transmembrane helix</keyword>
<reference evidence="7" key="1">
    <citation type="journal article" date="2020" name="Fungal Divers.">
        <title>Resolving the Mortierellaceae phylogeny through synthesis of multi-gene phylogenetics and phylogenomics.</title>
        <authorList>
            <person name="Vandepol N."/>
            <person name="Liber J."/>
            <person name="Desiro A."/>
            <person name="Na H."/>
            <person name="Kennedy M."/>
            <person name="Barry K."/>
            <person name="Grigoriev I.V."/>
            <person name="Miller A.N."/>
            <person name="O'Donnell K."/>
            <person name="Stajich J.E."/>
            <person name="Bonito G."/>
        </authorList>
    </citation>
    <scope>NUCLEOTIDE SEQUENCE</scope>
    <source>
        <strain evidence="7">NRRL 6426</strain>
    </source>
</reference>
<dbReference type="PANTHER" id="PTHR12242">
    <property type="entry name" value="OS02G0130600 PROTEIN-RELATED"/>
    <property type="match status" value="1"/>
</dbReference>
<evidence type="ECO:0000256" key="3">
    <source>
        <dbReference type="ARBA" id="ARBA00022989"/>
    </source>
</evidence>
<proteinExistence type="predicted"/>
<gene>
    <name evidence="7" type="ORF">BG015_009564</name>
</gene>
<dbReference type="GO" id="GO:0012505">
    <property type="term" value="C:endomembrane system"/>
    <property type="evidence" value="ECO:0007669"/>
    <property type="project" value="UniProtKB-SubCell"/>
</dbReference>